<evidence type="ECO:0000313" key="3">
    <source>
        <dbReference type="EMBL" id="PLT71797.1"/>
    </source>
</evidence>
<dbReference type="RefSeq" id="WP_022038341.1">
    <property type="nucleotide sequence ID" value="NZ_CP176629.1"/>
</dbReference>
<dbReference type="EMBL" id="JAPRBD010000001">
    <property type="protein sequence ID" value="MCZ0688381.1"/>
    <property type="molecule type" value="Genomic_DNA"/>
</dbReference>
<reference evidence="1" key="2">
    <citation type="submission" date="2022-11" db="EMBL/GenBank/DDBJ databases">
        <title>Temperate bacteriophages infecting mucin-degrading bacterium Ruminococcus gnavus from the human gut.</title>
        <authorList>
            <person name="Buttimer C."/>
        </authorList>
    </citation>
    <scope>NUCLEOTIDE SEQUENCE</scope>
    <source>
        <strain evidence="1">CCUG 49994</strain>
        <strain evidence="2">CCUG 52279</strain>
    </source>
</reference>
<dbReference type="Proteomes" id="UP001079535">
    <property type="component" value="Unassembled WGS sequence"/>
</dbReference>
<dbReference type="GO" id="GO:0006260">
    <property type="term" value="P:DNA replication"/>
    <property type="evidence" value="ECO:0007669"/>
    <property type="project" value="InterPro"/>
</dbReference>
<sequence>MTPFTITDVGTILGIERLPGGDEASYNVVCPFCGDRRGKCNFVVYKEGEMANIYHCFHCDAAGNMLTLYADLTGLYGTERYKEAYHEIQRTLHFGVREQIAKKLEIHRQKKKQKESQVKPADYERRDHTYRELITLLRLLPRHKQDLLKRGLTQQEIVNMENAGYKSTSPEESVAIARKLIKRGCRLEGVPGFFVNYQGDWEIAFYEKNQGYLCPVWTDEGLLVAFQIRLDNPFQKRKYVWLSSAKMEKGCSPGSPVSLSGTLKSPVVYVTEGVLKAEAASQRTGQPYLGNPGVSNYKELELSLNRLKEQGVKVVIEANDMDKCMRLDCDHAYKEICEKCKDSNGECPKKREKRNHIRKGCLKLYEICEKLDLICKRAVWDTDDEGYWQENYKGIDDWELREL</sequence>
<organism evidence="3 4">
    <name type="scientific">Mediterraneibacter gnavus</name>
    <name type="common">Ruminococcus gnavus</name>
    <dbReference type="NCBI Taxonomy" id="33038"/>
    <lineage>
        <taxon>Bacteria</taxon>
        <taxon>Bacillati</taxon>
        <taxon>Bacillota</taxon>
        <taxon>Clostridia</taxon>
        <taxon>Lachnospirales</taxon>
        <taxon>Lachnospiraceae</taxon>
        <taxon>Mediterraneibacter</taxon>
    </lineage>
</organism>
<evidence type="ECO:0000313" key="2">
    <source>
        <dbReference type="EMBL" id="MCZ0688381.1"/>
    </source>
</evidence>
<proteinExistence type="predicted"/>
<dbReference type="GO" id="GO:0008270">
    <property type="term" value="F:zinc ion binding"/>
    <property type="evidence" value="ECO:0007669"/>
    <property type="project" value="InterPro"/>
</dbReference>
<dbReference type="GO" id="GO:0003677">
    <property type="term" value="F:DNA binding"/>
    <property type="evidence" value="ECO:0007669"/>
    <property type="project" value="InterPro"/>
</dbReference>
<comment type="caution">
    <text evidence="3">The sequence shown here is derived from an EMBL/GenBank/DDBJ whole genome shotgun (WGS) entry which is preliminary data.</text>
</comment>
<evidence type="ECO:0008006" key="5">
    <source>
        <dbReference type="Google" id="ProtNLM"/>
    </source>
</evidence>
<dbReference type="EMBL" id="JAPRAY010000014">
    <property type="protein sequence ID" value="MCZ0668142.1"/>
    <property type="molecule type" value="Genomic_DNA"/>
</dbReference>
<dbReference type="SUPFAM" id="SSF57783">
    <property type="entry name" value="Zinc beta-ribbon"/>
    <property type="match status" value="1"/>
</dbReference>
<reference evidence="3 4" key="1">
    <citation type="journal article" date="2017" name="Genome Med.">
        <title>A novel Ruminococcus gnavus clade enriched in inflammatory bowel disease patients.</title>
        <authorList>
            <person name="Hall A.B."/>
            <person name="Yassour M."/>
            <person name="Sauk J."/>
            <person name="Garner A."/>
            <person name="Jiang X."/>
            <person name="Arthur T."/>
            <person name="Lagoudas G.K."/>
            <person name="Vatanen T."/>
            <person name="Fornelos N."/>
            <person name="Wilson R."/>
            <person name="Bertha M."/>
            <person name="Cohen M."/>
            <person name="Garber J."/>
            <person name="Khalili H."/>
            <person name="Gevers D."/>
            <person name="Ananthakrishnan A.N."/>
            <person name="Kugathasan S."/>
            <person name="Lander E.S."/>
            <person name="Blainey P."/>
            <person name="Vlamakis H."/>
            <person name="Xavier R.J."/>
            <person name="Huttenhower C."/>
        </authorList>
    </citation>
    <scope>NUCLEOTIDE SEQUENCE [LARGE SCALE GENOMIC DNA]</scope>
    <source>
        <strain evidence="3 4">RJX1125</strain>
    </source>
</reference>
<dbReference type="Proteomes" id="UP001076974">
    <property type="component" value="Unassembled WGS sequence"/>
</dbReference>
<accession>A0A2N5PMY9</accession>
<evidence type="ECO:0000313" key="4">
    <source>
        <dbReference type="Proteomes" id="UP000235093"/>
    </source>
</evidence>
<dbReference type="InterPro" id="IPR036977">
    <property type="entry name" value="DNA_primase_Znf_CHC2"/>
</dbReference>
<evidence type="ECO:0000313" key="1">
    <source>
        <dbReference type="EMBL" id="MCZ0668142.1"/>
    </source>
</evidence>
<dbReference type="Proteomes" id="UP000235093">
    <property type="component" value="Unassembled WGS sequence"/>
</dbReference>
<gene>
    <name evidence="3" type="ORF">CDL23_14300</name>
    <name evidence="2" type="ORF">OZZ16_00360</name>
    <name evidence="1" type="ORF">OZZ17_11400</name>
</gene>
<name>A0A2N5PMY9_MEDGN</name>
<dbReference type="EMBL" id="NIHT01000029">
    <property type="protein sequence ID" value="PLT71797.1"/>
    <property type="molecule type" value="Genomic_DNA"/>
</dbReference>
<protein>
    <recommendedName>
        <fullName evidence="5">DNA primase</fullName>
    </recommendedName>
</protein>
<dbReference type="AlphaFoldDB" id="A0A2N5PMY9"/>
<dbReference type="Gene3D" id="3.90.580.10">
    <property type="entry name" value="Zinc finger, CHC2-type domain"/>
    <property type="match status" value="1"/>
</dbReference>